<organism evidence="2 3">
    <name type="scientific">Mesobacillus foraminis</name>
    <dbReference type="NCBI Taxonomy" id="279826"/>
    <lineage>
        <taxon>Bacteria</taxon>
        <taxon>Bacillati</taxon>
        <taxon>Bacillota</taxon>
        <taxon>Bacilli</taxon>
        <taxon>Bacillales</taxon>
        <taxon>Bacillaceae</taxon>
        <taxon>Mesobacillus</taxon>
    </lineage>
</organism>
<protein>
    <submittedName>
        <fullName evidence="2">Uncharacterized protein</fullName>
    </submittedName>
</protein>
<keyword evidence="3" id="KW-1185">Reference proteome</keyword>
<feature type="region of interest" description="Disordered" evidence="1">
    <location>
        <begin position="16"/>
        <end position="38"/>
    </location>
</feature>
<comment type="caution">
    <text evidence="2">The sequence shown here is derived from an EMBL/GenBank/DDBJ whole genome shotgun (WGS) entry which is preliminary data.</text>
</comment>
<evidence type="ECO:0000256" key="1">
    <source>
        <dbReference type="SAM" id="MobiDB-lite"/>
    </source>
</evidence>
<proteinExistence type="predicted"/>
<dbReference type="Proteomes" id="UP000295689">
    <property type="component" value="Unassembled WGS sequence"/>
</dbReference>
<dbReference type="AlphaFoldDB" id="A0A4R2BE62"/>
<sequence>MKSCYHSGSSLLVSSKKKGITPIQRMPRTIPSPRIEPGARSNRLAAGISTTGIKPAIREVFFLEERV</sequence>
<name>A0A4R2BE62_9BACI</name>
<accession>A0A4R2BE62</accession>
<gene>
    <name evidence="2" type="ORF">EV146_108238</name>
</gene>
<reference evidence="2 3" key="1">
    <citation type="journal article" date="2015" name="Stand. Genomic Sci.">
        <title>Genomic Encyclopedia of Bacterial and Archaeal Type Strains, Phase III: the genomes of soil and plant-associated and newly described type strains.</title>
        <authorList>
            <person name="Whitman W.B."/>
            <person name="Woyke T."/>
            <person name="Klenk H.P."/>
            <person name="Zhou Y."/>
            <person name="Lilburn T.G."/>
            <person name="Beck B.J."/>
            <person name="De Vos P."/>
            <person name="Vandamme P."/>
            <person name="Eisen J.A."/>
            <person name="Garrity G."/>
            <person name="Hugenholtz P."/>
            <person name="Kyrpides N.C."/>
        </authorList>
    </citation>
    <scope>NUCLEOTIDE SEQUENCE [LARGE SCALE GENOMIC DNA]</scope>
    <source>
        <strain evidence="2 3">CV53</strain>
    </source>
</reference>
<dbReference type="EMBL" id="SLVV01000008">
    <property type="protein sequence ID" value="TCN24124.1"/>
    <property type="molecule type" value="Genomic_DNA"/>
</dbReference>
<evidence type="ECO:0000313" key="2">
    <source>
        <dbReference type="EMBL" id="TCN24124.1"/>
    </source>
</evidence>
<evidence type="ECO:0000313" key="3">
    <source>
        <dbReference type="Proteomes" id="UP000295689"/>
    </source>
</evidence>